<gene>
    <name evidence="4" type="ORF">MOST_21020</name>
</gene>
<dbReference type="Gene3D" id="1.25.40.10">
    <property type="entry name" value="Tetratricopeptide repeat domain"/>
    <property type="match status" value="1"/>
</dbReference>
<proteinExistence type="predicted"/>
<evidence type="ECO:0000313" key="5">
    <source>
        <dbReference type="Proteomes" id="UP000239430"/>
    </source>
</evidence>
<dbReference type="InterPro" id="IPR036582">
    <property type="entry name" value="Mao_N_sf"/>
</dbReference>
<organism evidence="4 5">
    <name type="scientific">Neomoorella stamsii</name>
    <dbReference type="NCBI Taxonomy" id="1266720"/>
    <lineage>
        <taxon>Bacteria</taxon>
        <taxon>Bacillati</taxon>
        <taxon>Bacillota</taxon>
        <taxon>Clostridia</taxon>
        <taxon>Neomoorellales</taxon>
        <taxon>Neomoorellaceae</taxon>
        <taxon>Neomoorella</taxon>
    </lineage>
</organism>
<dbReference type="Proteomes" id="UP000239430">
    <property type="component" value="Unassembled WGS sequence"/>
</dbReference>
<protein>
    <recommendedName>
        <fullName evidence="3">Copper amine oxidase-like N-terminal domain-containing protein</fullName>
    </recommendedName>
</protein>
<evidence type="ECO:0000256" key="2">
    <source>
        <dbReference type="SAM" id="MobiDB-lite"/>
    </source>
</evidence>
<dbReference type="Pfam" id="PF07833">
    <property type="entry name" value="Cu_amine_oxidN1"/>
    <property type="match status" value="1"/>
</dbReference>
<feature type="compositionally biased region" description="Basic and acidic residues" evidence="2">
    <location>
        <begin position="57"/>
        <end position="69"/>
    </location>
</feature>
<dbReference type="InterPro" id="IPR012854">
    <property type="entry name" value="Cu_amine_oxidase-like_N"/>
</dbReference>
<dbReference type="InterPro" id="IPR019734">
    <property type="entry name" value="TPR_rpt"/>
</dbReference>
<sequence length="318" mass="35061">MQKGKRFVALVVGLVLVFSFVLPAWARAGGEKRWTWEYELELEAGLPDDGQQDADQEQERTREREREREQIKIKNGKSVAGHVYKGVENALLHVKNPVARAALTAILEGRSVAEAVYEAKAQLGSWKDADEIASVTEQLETAVEADTTLDAGTRTQLKKHLGVMYLKAGKFKNARELLETVLEQEPGDEEAYQQLDQAYAASGDLQVKVYVKGKGLQFDVPPRIENDRVLIPVRFLAEGLGATVNYDNGEVIIKNRGSTIRLAIGSNKALVDGVTVDLDVPAQVVDGRTLVPLRFVSEKFKAKVDYYGGSNLVAVQPL</sequence>
<dbReference type="RefSeq" id="WP_054936566.1">
    <property type="nucleotide sequence ID" value="NZ_PVXL01000046.1"/>
</dbReference>
<dbReference type="AlphaFoldDB" id="A0A9X7J2R2"/>
<name>A0A9X7J2R2_9FIRM</name>
<dbReference type="SUPFAM" id="SSF48452">
    <property type="entry name" value="TPR-like"/>
    <property type="match status" value="1"/>
</dbReference>
<accession>A0A9X7J2R2</accession>
<evidence type="ECO:0000259" key="3">
    <source>
        <dbReference type="Pfam" id="PF07833"/>
    </source>
</evidence>
<evidence type="ECO:0000313" key="4">
    <source>
        <dbReference type="EMBL" id="PRR72391.1"/>
    </source>
</evidence>
<keyword evidence="5" id="KW-1185">Reference proteome</keyword>
<keyword evidence="1" id="KW-0802">TPR repeat</keyword>
<feature type="domain" description="Copper amine oxidase-like N-terminal" evidence="3">
    <location>
        <begin position="211"/>
        <end position="313"/>
    </location>
</feature>
<comment type="caution">
    <text evidence="4">The sequence shown here is derived from an EMBL/GenBank/DDBJ whole genome shotgun (WGS) entry which is preliminary data.</text>
</comment>
<dbReference type="PROSITE" id="PS50005">
    <property type="entry name" value="TPR"/>
    <property type="match status" value="1"/>
</dbReference>
<dbReference type="InterPro" id="IPR011990">
    <property type="entry name" value="TPR-like_helical_dom_sf"/>
</dbReference>
<dbReference type="EMBL" id="PVXL01000046">
    <property type="protein sequence ID" value="PRR72391.1"/>
    <property type="molecule type" value="Genomic_DNA"/>
</dbReference>
<evidence type="ECO:0000256" key="1">
    <source>
        <dbReference type="PROSITE-ProRule" id="PRU00339"/>
    </source>
</evidence>
<dbReference type="Gene3D" id="3.30.457.10">
    <property type="entry name" value="Copper amine oxidase-like, N-terminal domain"/>
    <property type="match status" value="1"/>
</dbReference>
<feature type="repeat" description="TPR" evidence="1">
    <location>
        <begin position="155"/>
        <end position="188"/>
    </location>
</feature>
<feature type="region of interest" description="Disordered" evidence="2">
    <location>
        <begin position="47"/>
        <end position="69"/>
    </location>
</feature>
<dbReference type="SUPFAM" id="SSF55383">
    <property type="entry name" value="Copper amine oxidase, domain N"/>
    <property type="match status" value="2"/>
</dbReference>
<reference evidence="4 5" key="1">
    <citation type="submission" date="2018-03" db="EMBL/GenBank/DDBJ databases">
        <title>Genome sequence of Moorella stamsii DSM 26217.</title>
        <authorList>
            <person name="Poehlein A."/>
            <person name="Daniel R."/>
        </authorList>
    </citation>
    <scope>NUCLEOTIDE SEQUENCE [LARGE SCALE GENOMIC DNA]</scope>
    <source>
        <strain evidence="5">DSM 26217</strain>
    </source>
</reference>